<sequence precursor="true">MVRGQMAVHFVTRRACVALAALTLVACGPPDSTDVAEAAVDGFPLAIPGPGGGEVLLERPAWRILPGNAGALDLLSSLIEPERVVAITVGTRPYSVALRGDFDGSGVREVESFDLETIVSLEPDVVVSHAWQSIDKGPFLRRVGIPVFEIPDAVDFEGLCDVIALLGAAVGEDQRASATIADLRARLATLAEVDRSRFDAMTYSSSGAGGWTAAEGTTAEAFMTWAGLTPAATAAGLRGHHQVDHERLLDIDPRVLIIASDDGDPDASTTLLALRADERLSSLRALGDDGLVIVLPDELFSCTSHYLVEAAERVAAAVDARWRP</sequence>
<gene>
    <name evidence="3" type="ORF">Pla133_35630</name>
</gene>
<dbReference type="SUPFAM" id="SSF53807">
    <property type="entry name" value="Helical backbone' metal receptor"/>
    <property type="match status" value="1"/>
</dbReference>
<dbReference type="PROSITE" id="PS50983">
    <property type="entry name" value="FE_B12_PBP"/>
    <property type="match status" value="1"/>
</dbReference>
<dbReference type="InterPro" id="IPR050902">
    <property type="entry name" value="ABC_Transporter_SBP"/>
</dbReference>
<reference evidence="3 4" key="1">
    <citation type="submission" date="2019-02" db="EMBL/GenBank/DDBJ databases">
        <title>Deep-cultivation of Planctomycetes and their phenomic and genomic characterization uncovers novel biology.</title>
        <authorList>
            <person name="Wiegand S."/>
            <person name="Jogler M."/>
            <person name="Boedeker C."/>
            <person name="Pinto D."/>
            <person name="Vollmers J."/>
            <person name="Rivas-Marin E."/>
            <person name="Kohn T."/>
            <person name="Peeters S.H."/>
            <person name="Heuer A."/>
            <person name="Rast P."/>
            <person name="Oberbeckmann S."/>
            <person name="Bunk B."/>
            <person name="Jeske O."/>
            <person name="Meyerdierks A."/>
            <person name="Storesund J.E."/>
            <person name="Kallscheuer N."/>
            <person name="Luecker S."/>
            <person name="Lage O.M."/>
            <person name="Pohl T."/>
            <person name="Merkel B.J."/>
            <person name="Hornburger P."/>
            <person name="Mueller R.-W."/>
            <person name="Bruemmer F."/>
            <person name="Labrenz M."/>
            <person name="Spormann A.M."/>
            <person name="Op den Camp H."/>
            <person name="Overmann J."/>
            <person name="Amann R."/>
            <person name="Jetten M.S.M."/>
            <person name="Mascher T."/>
            <person name="Medema M.H."/>
            <person name="Devos D.P."/>
            <person name="Kaster A.-K."/>
            <person name="Ovreas L."/>
            <person name="Rohde M."/>
            <person name="Galperin M.Y."/>
            <person name="Jogler C."/>
        </authorList>
    </citation>
    <scope>NUCLEOTIDE SEQUENCE [LARGE SCALE GENOMIC DNA]</scope>
    <source>
        <strain evidence="3 4">Pla133</strain>
    </source>
</reference>
<dbReference type="KEGG" id="pbap:Pla133_35630"/>
<dbReference type="Proteomes" id="UP000316921">
    <property type="component" value="Chromosome"/>
</dbReference>
<dbReference type="PROSITE" id="PS51257">
    <property type="entry name" value="PROKAR_LIPOPROTEIN"/>
    <property type="match status" value="1"/>
</dbReference>
<dbReference type="InterPro" id="IPR002491">
    <property type="entry name" value="ABC_transptr_periplasmic_BD"/>
</dbReference>
<feature type="signal peptide" evidence="1">
    <location>
        <begin position="1"/>
        <end position="20"/>
    </location>
</feature>
<proteinExistence type="predicted"/>
<name>A0A518BND7_9BACT</name>
<dbReference type="Gene3D" id="3.40.50.1980">
    <property type="entry name" value="Nitrogenase molybdenum iron protein domain"/>
    <property type="match status" value="2"/>
</dbReference>
<keyword evidence="1" id="KW-0732">Signal</keyword>
<dbReference type="PANTHER" id="PTHR30535">
    <property type="entry name" value="VITAMIN B12-BINDING PROTEIN"/>
    <property type="match status" value="1"/>
</dbReference>
<evidence type="ECO:0000313" key="3">
    <source>
        <dbReference type="EMBL" id="QDU68466.1"/>
    </source>
</evidence>
<organism evidence="3 4">
    <name type="scientific">Engelhardtia mirabilis</name>
    <dbReference type="NCBI Taxonomy" id="2528011"/>
    <lineage>
        <taxon>Bacteria</taxon>
        <taxon>Pseudomonadati</taxon>
        <taxon>Planctomycetota</taxon>
        <taxon>Planctomycetia</taxon>
        <taxon>Planctomycetia incertae sedis</taxon>
        <taxon>Engelhardtia</taxon>
    </lineage>
</organism>
<dbReference type="AlphaFoldDB" id="A0A518BND7"/>
<feature type="chain" id="PRO_5021701438" evidence="1">
    <location>
        <begin position="21"/>
        <end position="324"/>
    </location>
</feature>
<evidence type="ECO:0000256" key="1">
    <source>
        <dbReference type="SAM" id="SignalP"/>
    </source>
</evidence>
<accession>A0A518BND7</accession>
<dbReference type="RefSeq" id="WP_145067506.1">
    <property type="nucleotide sequence ID" value="NZ_CP036296.1"/>
</dbReference>
<protein>
    <submittedName>
        <fullName evidence="3">Corrinoid ABC transporter substrate-binding protein</fullName>
    </submittedName>
</protein>
<dbReference type="Pfam" id="PF01497">
    <property type="entry name" value="Peripla_BP_2"/>
    <property type="match status" value="1"/>
</dbReference>
<keyword evidence="4" id="KW-1185">Reference proteome</keyword>
<dbReference type="EMBL" id="CP036287">
    <property type="protein sequence ID" value="QDU68466.1"/>
    <property type="molecule type" value="Genomic_DNA"/>
</dbReference>
<evidence type="ECO:0000313" key="4">
    <source>
        <dbReference type="Proteomes" id="UP000316921"/>
    </source>
</evidence>
<dbReference type="PANTHER" id="PTHR30535:SF34">
    <property type="entry name" value="MOLYBDATE-BINDING PROTEIN MOLA"/>
    <property type="match status" value="1"/>
</dbReference>
<feature type="domain" description="Fe/B12 periplasmic-binding" evidence="2">
    <location>
        <begin position="63"/>
        <end position="324"/>
    </location>
</feature>
<evidence type="ECO:0000259" key="2">
    <source>
        <dbReference type="PROSITE" id="PS50983"/>
    </source>
</evidence>